<evidence type="ECO:0000313" key="3">
    <source>
        <dbReference type="Proteomes" id="UP000183063"/>
    </source>
</evidence>
<evidence type="ECO:0000313" key="1">
    <source>
        <dbReference type="EMBL" id="SEI17672.1"/>
    </source>
</evidence>
<accession>A0A1H8UP73</accession>
<keyword evidence="4" id="KW-1185">Reference proteome</keyword>
<protein>
    <submittedName>
        <fullName evidence="1">Uncharacterized protein</fullName>
    </submittedName>
</protein>
<gene>
    <name evidence="1" type="ORF">RTCCBAU85039_5682</name>
    <name evidence="2" type="ORF">SAMN05216228_103542</name>
</gene>
<reference evidence="3" key="3">
    <citation type="submission" date="2016-10" db="EMBL/GenBank/DDBJ databases">
        <authorList>
            <person name="Wibberg D."/>
        </authorList>
    </citation>
    <scope>NUCLEOTIDE SEQUENCE [LARGE SCALE GENOMIC DNA]</scope>
</reference>
<proteinExistence type="predicted"/>
<reference evidence="2 4" key="1">
    <citation type="submission" date="2016-10" db="EMBL/GenBank/DDBJ databases">
        <authorList>
            <person name="Varghese N."/>
            <person name="Submissions S."/>
        </authorList>
    </citation>
    <scope>NUCLEOTIDE SEQUENCE [LARGE SCALE GENOMIC DNA]</scope>
    <source>
        <strain evidence="2 4">CGMCC 1.7071</strain>
    </source>
</reference>
<dbReference type="AlphaFoldDB" id="A0A1H8UP73"/>
<dbReference type="EMBL" id="FOCV01000035">
    <property type="protein sequence ID" value="SEP04694.1"/>
    <property type="molecule type" value="Genomic_DNA"/>
</dbReference>
<organism evidence="1 3">
    <name type="scientific">Rhizobium tibeticum</name>
    <dbReference type="NCBI Taxonomy" id="501024"/>
    <lineage>
        <taxon>Bacteria</taxon>
        <taxon>Pseudomonadati</taxon>
        <taxon>Pseudomonadota</taxon>
        <taxon>Alphaproteobacteria</taxon>
        <taxon>Hyphomicrobiales</taxon>
        <taxon>Rhizobiaceae</taxon>
        <taxon>Rhizobium/Agrobacterium group</taxon>
        <taxon>Rhizobium</taxon>
    </lineage>
</organism>
<reference evidence="1" key="2">
    <citation type="submission" date="2016-10" db="EMBL/GenBank/DDBJ databases">
        <authorList>
            <person name="de Groot N.N."/>
        </authorList>
    </citation>
    <scope>NUCLEOTIDE SEQUENCE [LARGE SCALE GENOMIC DNA]</scope>
    <source>
        <strain evidence="1">CCBAU85039</strain>
    </source>
</reference>
<dbReference type="EMBL" id="FNXB01000045">
    <property type="protein sequence ID" value="SEI17672.1"/>
    <property type="molecule type" value="Genomic_DNA"/>
</dbReference>
<dbReference type="Proteomes" id="UP000198939">
    <property type="component" value="Unassembled WGS sequence"/>
</dbReference>
<dbReference type="OrthoDB" id="8296990at2"/>
<evidence type="ECO:0000313" key="2">
    <source>
        <dbReference type="EMBL" id="SEP04694.1"/>
    </source>
</evidence>
<name>A0A1H8UP73_9HYPH</name>
<dbReference type="Proteomes" id="UP000183063">
    <property type="component" value="Unassembled WGS sequence"/>
</dbReference>
<dbReference type="RefSeq" id="WP_072380614.1">
    <property type="nucleotide sequence ID" value="NZ_FNXB01000045.1"/>
</dbReference>
<sequence length="78" mass="8998">MSEQDDPATFADRLSAMTDDEVFLRMQDLEKQSEALSRAGMDLDDTLAFIALVETEIERRFPGQALQPYKEWQRRGSE</sequence>
<evidence type="ECO:0000313" key="4">
    <source>
        <dbReference type="Proteomes" id="UP000198939"/>
    </source>
</evidence>